<feature type="domain" description="EamA" evidence="2">
    <location>
        <begin position="1"/>
        <end position="132"/>
    </location>
</feature>
<dbReference type="PANTHER" id="PTHR22911:SF137">
    <property type="entry name" value="SOLUTE CARRIER FAMILY 35 MEMBER G2-RELATED"/>
    <property type="match status" value="1"/>
</dbReference>
<dbReference type="Proteomes" id="UP000002012">
    <property type="component" value="Chromosome"/>
</dbReference>
<gene>
    <name evidence="3" type="ordered locus">Dacet_1801</name>
</gene>
<accession>D4H0Q2</accession>
<dbReference type="PANTHER" id="PTHR22911">
    <property type="entry name" value="ACYL-MALONYL CONDENSING ENZYME-RELATED"/>
    <property type="match status" value="1"/>
</dbReference>
<dbReference type="InterPro" id="IPR037185">
    <property type="entry name" value="EmrE-like"/>
</dbReference>
<dbReference type="AlphaFoldDB" id="D4H0Q2"/>
<feature type="transmembrane region" description="Helical" evidence="1">
    <location>
        <begin position="55"/>
        <end position="77"/>
    </location>
</feature>
<dbReference type="InterPro" id="IPR000620">
    <property type="entry name" value="EamA_dom"/>
</dbReference>
<reference evidence="3 4" key="1">
    <citation type="journal article" date="2010" name="Stand. Genomic Sci.">
        <title>Complete genome sequence of Denitrovibrio acetiphilus type strain (N2460).</title>
        <authorList>
            <person name="Kiss H."/>
            <person name="Lang E."/>
            <person name="Lapidus A."/>
            <person name="Copeland A."/>
            <person name="Nolan M."/>
            <person name="Glavina Del Rio T."/>
            <person name="Chen F."/>
            <person name="Lucas S."/>
            <person name="Tice H."/>
            <person name="Cheng J.F."/>
            <person name="Han C."/>
            <person name="Goodwin L."/>
            <person name="Pitluck S."/>
            <person name="Liolios K."/>
            <person name="Pati A."/>
            <person name="Ivanova N."/>
            <person name="Mavromatis K."/>
            <person name="Chen A."/>
            <person name="Palaniappan K."/>
            <person name="Land M."/>
            <person name="Hauser L."/>
            <person name="Chang Y.J."/>
            <person name="Jeffries C.D."/>
            <person name="Detter J.C."/>
            <person name="Brettin T."/>
            <person name="Spring S."/>
            <person name="Rohde M."/>
            <person name="Goker M."/>
            <person name="Woyke T."/>
            <person name="Bristow J."/>
            <person name="Eisen J.A."/>
            <person name="Markowitz V."/>
            <person name="Hugenholtz P."/>
            <person name="Kyrpides N.C."/>
            <person name="Klenk H.P."/>
        </authorList>
    </citation>
    <scope>NUCLEOTIDE SEQUENCE [LARGE SCALE GENOMIC DNA]</scope>
    <source>
        <strain evidence="4">DSM 12809 / NBRC 114555 / N2460</strain>
    </source>
</reference>
<feature type="domain" description="EamA" evidence="2">
    <location>
        <begin position="143"/>
        <end position="275"/>
    </location>
</feature>
<dbReference type="OrthoDB" id="9783707at2"/>
<dbReference type="GO" id="GO:0016020">
    <property type="term" value="C:membrane"/>
    <property type="evidence" value="ECO:0007669"/>
    <property type="project" value="InterPro"/>
</dbReference>
<evidence type="ECO:0000313" key="3">
    <source>
        <dbReference type="EMBL" id="ADD68565.1"/>
    </source>
</evidence>
<keyword evidence="4" id="KW-1185">Reference proteome</keyword>
<name>D4H0Q2_DENA2</name>
<feature type="transmembrane region" description="Helical" evidence="1">
    <location>
        <begin position="28"/>
        <end position="49"/>
    </location>
</feature>
<feature type="transmembrane region" description="Helical" evidence="1">
    <location>
        <begin position="261"/>
        <end position="278"/>
    </location>
</feature>
<feature type="transmembrane region" description="Helical" evidence="1">
    <location>
        <begin position="205"/>
        <end position="224"/>
    </location>
</feature>
<evidence type="ECO:0000256" key="1">
    <source>
        <dbReference type="SAM" id="Phobius"/>
    </source>
</evidence>
<feature type="transmembrane region" description="Helical" evidence="1">
    <location>
        <begin position="236"/>
        <end position="254"/>
    </location>
</feature>
<keyword evidence="1" id="KW-1133">Transmembrane helix</keyword>
<feature type="transmembrane region" description="Helical" evidence="1">
    <location>
        <begin position="89"/>
        <end position="109"/>
    </location>
</feature>
<organism evidence="3 4">
    <name type="scientific">Denitrovibrio acetiphilus (strain DSM 12809 / NBRC 114555 / N2460)</name>
    <dbReference type="NCBI Taxonomy" id="522772"/>
    <lineage>
        <taxon>Bacteria</taxon>
        <taxon>Pseudomonadati</taxon>
        <taxon>Deferribacterota</taxon>
        <taxon>Deferribacteres</taxon>
        <taxon>Deferribacterales</taxon>
        <taxon>Geovibrionaceae</taxon>
        <taxon>Denitrovibrio</taxon>
    </lineage>
</organism>
<dbReference type="eggNOG" id="COG0697">
    <property type="taxonomic scope" value="Bacteria"/>
</dbReference>
<dbReference type="STRING" id="522772.Dacet_1801"/>
<protein>
    <recommendedName>
        <fullName evidence="2">EamA domain-containing protein</fullName>
    </recommendedName>
</protein>
<keyword evidence="1" id="KW-0812">Transmembrane</keyword>
<feature type="transmembrane region" description="Helical" evidence="1">
    <location>
        <begin position="115"/>
        <end position="134"/>
    </location>
</feature>
<dbReference type="InParanoid" id="D4H0Q2"/>
<dbReference type="Pfam" id="PF00892">
    <property type="entry name" value="EamA"/>
    <property type="match status" value="2"/>
</dbReference>
<dbReference type="SUPFAM" id="SSF103481">
    <property type="entry name" value="Multidrug resistance efflux transporter EmrE"/>
    <property type="match status" value="2"/>
</dbReference>
<feature type="transmembrane region" description="Helical" evidence="1">
    <location>
        <begin position="171"/>
        <end position="189"/>
    </location>
</feature>
<evidence type="ECO:0000313" key="4">
    <source>
        <dbReference type="Proteomes" id="UP000002012"/>
    </source>
</evidence>
<evidence type="ECO:0000259" key="2">
    <source>
        <dbReference type="Pfam" id="PF00892"/>
    </source>
</evidence>
<feature type="transmembrane region" description="Helical" evidence="1">
    <location>
        <begin position="141"/>
        <end position="159"/>
    </location>
</feature>
<dbReference type="KEGG" id="dap:Dacet_1801"/>
<dbReference type="RefSeq" id="WP_013011075.1">
    <property type="nucleotide sequence ID" value="NC_013943.1"/>
</dbReference>
<dbReference type="PaxDb" id="522772-Dacet_1801"/>
<keyword evidence="1" id="KW-0472">Membrane</keyword>
<dbReference type="HOGENOM" id="CLU_060016_2_0_0"/>
<sequence length="279" mass="31235">MIGFIFIIFSALSHSLWNMLLKKSENKYAFNFYMHLINITFFTLLYPLIFSDYLYFNGGVVLSAFIAALFFTGYHLSVSTSYRYADVSLVYPITTSSPFFILIWAVIFLKEDLTAVGVAGVILTILGTIVLNRIKGGGVKLGRGVLFALLAAFLYSFGALMDKKGVSQGNFILYVYSMSVFMTFFLFLYSRRSGELKISKVRKDVKWVVLAGIVVFASFTSYRYGLTMIELSYATALRQVNVLFGAFFGMVLFAEKMTINKALGTLIIMAGVVLIRVGM</sequence>
<dbReference type="EMBL" id="CP001968">
    <property type="protein sequence ID" value="ADD68565.1"/>
    <property type="molecule type" value="Genomic_DNA"/>
</dbReference>
<proteinExistence type="predicted"/>
<dbReference type="Gene3D" id="1.10.3730.20">
    <property type="match status" value="2"/>
</dbReference>